<sequence>MSSSAARDDRGGASRPPSGILTPSSDGSLSYTGHSNSAAAASPTTARPKRRSDPAMDRLLKPSITVKPHPHALHVPPKTLSPLFLLRRQDLPLGCLDFASTTAESAYTRLVESRIKILDLETRLGAPSSVLVARHDATRTVYAIERAQGADGAAGSGLYAMCRLGAWVGLERLAARHATAVCAERVFPPAPTEEALLPESRLPPQPHLNSHQRKKREAIEAIQSLVRKKPKAEPLARGMPDNMIPDLRRSEDEASMPESLIRHIKRDEDEEPMPEILIRHIKRDEDEAPMPEILIRHIKRDEDEAPMPEIMIPHIKRDEDEAPMPEILIRHIKRDEDEAPMPEILIRHIKKDEDEAPMPEIMIPHIKGTEVEVPMPEIMIPHIKGTEVEEKMPEIKIPCVKLPPEKTPTAEPMTARARTPTGETKRDSSAMDEPSALPSSQIHARSIDDGPQDVATNIFENIRAHYFEALYKSLGSLAYFAKGPLSRARSAFHLDLEANLDMADLIEFLKSLVLTTVQIDKKYRDTAPVIIAQLSASLESSDEGRSKGRKAKKMKLGKNGLYPDEDDRIRKWWHANQPELDGEQPTFTATQIKSHLSLLRTRETQLQMILIMEIIALEPLKAAEDGADGGLPPLPGASRLQARRSPAAAPTKKRNKHNLPVLIDVHADRLTIWQSTATDEQQLAEDSQAHRHGLNGSQVQKASSEPLKDFCTDVILPFFSARIPELCDAINRKLGGPVIIPAGGSKFQKRSASKKEQKPGSATKRPAAPRPPKTLQRALSTDQQSRRSVSRGPSNMIALMRSASSTSLPRIRREGGESAPLRRLPKMEDGDKSQRRPALVRSGSSGVATSQNASRAGRQALVDAQVKDAIAALRKPNREVVGQAMEEVDQQRAIAAAKARKMQRSSIVKATPANNRFKDVFAHGEGIPDTPVHGHHTDEFIPPSSIGPFVPSTSQRNGFRNPMDLNTPRAMDIVGSTPTKRATASFLHRADEEPRVPPSPLARASLQAAAARPLSGNPNTNNRLQPPRTAQGTENQHYSGDHVFATPAKKQKHQQVSASPVGQPQLHDQGGEPKISIFTRLGWDDDYDIE</sequence>
<dbReference type="InterPro" id="IPR013948">
    <property type="entry name" value="DNA_replication_reg_Sld3_C"/>
</dbReference>
<feature type="compositionally biased region" description="Basic and acidic residues" evidence="1">
    <location>
        <begin position="825"/>
        <end position="834"/>
    </location>
</feature>
<feature type="compositionally biased region" description="Low complexity" evidence="1">
    <location>
        <begin position="1001"/>
        <end position="1015"/>
    </location>
</feature>
<dbReference type="Gene3D" id="1.20.58.2130">
    <property type="match status" value="1"/>
</dbReference>
<dbReference type="GO" id="GO:0031261">
    <property type="term" value="C:DNA replication preinitiation complex"/>
    <property type="evidence" value="ECO:0007669"/>
    <property type="project" value="TreeGrafter"/>
</dbReference>
<feature type="region of interest" description="Disordered" evidence="1">
    <location>
        <begin position="738"/>
        <end position="856"/>
    </location>
</feature>
<feature type="compositionally biased region" description="Polar residues" evidence="1">
    <location>
        <begin position="777"/>
        <end position="793"/>
    </location>
</feature>
<feature type="compositionally biased region" description="Polar residues" evidence="1">
    <location>
        <begin position="1016"/>
        <end position="1038"/>
    </location>
</feature>
<feature type="region of interest" description="Disordered" evidence="1">
    <location>
        <begin position="401"/>
        <end position="449"/>
    </location>
</feature>
<feature type="region of interest" description="Disordered" evidence="1">
    <location>
        <begin position="196"/>
        <end position="215"/>
    </location>
</feature>
<feature type="region of interest" description="Disordered" evidence="1">
    <location>
        <begin position="1"/>
        <end position="55"/>
    </location>
</feature>
<dbReference type="Pfam" id="PF08639">
    <property type="entry name" value="Sld3_STD"/>
    <property type="match status" value="1"/>
</dbReference>
<feature type="region of interest" description="Disordered" evidence="1">
    <location>
        <begin position="627"/>
        <end position="660"/>
    </location>
</feature>
<dbReference type="OrthoDB" id="5395343at2759"/>
<proteinExistence type="predicted"/>
<evidence type="ECO:0000313" key="3">
    <source>
        <dbReference type="EMBL" id="ATY59199.1"/>
    </source>
</evidence>
<feature type="compositionally biased region" description="Low complexity" evidence="1">
    <location>
        <begin position="37"/>
        <end position="46"/>
    </location>
</feature>
<feature type="domain" description="DNA replication regulator Sld3 C-terminal" evidence="2">
    <location>
        <begin position="457"/>
        <end position="980"/>
    </location>
</feature>
<dbReference type="VEuPathDB" id="FungiDB:A9K55_002945"/>
<dbReference type="PANTHER" id="PTHR28067">
    <property type="entry name" value="DNA REPLICATION REGULATOR SLD3"/>
    <property type="match status" value="1"/>
</dbReference>
<accession>A0A2H4S7W5</accession>
<dbReference type="Proteomes" id="UP000323067">
    <property type="component" value="Chromosome iv"/>
</dbReference>
<dbReference type="PANTHER" id="PTHR28067:SF1">
    <property type="entry name" value="DNA REPLICATION REGULATOR SLD3"/>
    <property type="match status" value="1"/>
</dbReference>
<name>A0A2H4S7W5_CORMI</name>
<dbReference type="EMBL" id="CP023322">
    <property type="protein sequence ID" value="ATY59199.1"/>
    <property type="molecule type" value="Genomic_DNA"/>
</dbReference>
<feature type="compositionally biased region" description="Polar residues" evidence="1">
    <location>
        <begin position="842"/>
        <end position="854"/>
    </location>
</feature>
<protein>
    <submittedName>
        <fullName evidence="3">DNA replication regulator Sld3</fullName>
    </submittedName>
</protein>
<dbReference type="AlphaFoldDB" id="A0A2H4S7W5"/>
<evidence type="ECO:0000256" key="1">
    <source>
        <dbReference type="SAM" id="MobiDB-lite"/>
    </source>
</evidence>
<feature type="compositionally biased region" description="Polar residues" evidence="1">
    <location>
        <begin position="21"/>
        <end position="36"/>
    </location>
</feature>
<feature type="compositionally biased region" description="Basic and acidic residues" evidence="1">
    <location>
        <begin position="1"/>
        <end position="12"/>
    </location>
</feature>
<gene>
    <name evidence="3" type="ORF">A9K55_002945</name>
</gene>
<evidence type="ECO:0000313" key="4">
    <source>
        <dbReference type="Proteomes" id="UP000323067"/>
    </source>
</evidence>
<feature type="region of interest" description="Disordered" evidence="1">
    <location>
        <begin position="987"/>
        <end position="1090"/>
    </location>
</feature>
<dbReference type="InterPro" id="IPR042511">
    <property type="entry name" value="Sld3"/>
</dbReference>
<feature type="region of interest" description="Disordered" evidence="1">
    <location>
        <begin position="681"/>
        <end position="703"/>
    </location>
</feature>
<dbReference type="GO" id="GO:0006270">
    <property type="term" value="P:DNA replication initiation"/>
    <property type="evidence" value="ECO:0007669"/>
    <property type="project" value="InterPro"/>
</dbReference>
<evidence type="ECO:0000259" key="2">
    <source>
        <dbReference type="Pfam" id="PF08639"/>
    </source>
</evidence>
<reference evidence="3 4" key="1">
    <citation type="journal article" date="2017" name="BMC Genomics">
        <title>Chromosome level assembly and secondary metabolite potential of the parasitic fungus Cordyceps militaris.</title>
        <authorList>
            <person name="Kramer G.J."/>
            <person name="Nodwell J.R."/>
        </authorList>
    </citation>
    <scope>NUCLEOTIDE SEQUENCE [LARGE SCALE GENOMIC DNA]</scope>
    <source>
        <strain evidence="3 4">ATCC 34164</strain>
    </source>
</reference>
<organism evidence="3 4">
    <name type="scientific">Cordyceps militaris</name>
    <name type="common">Caterpillar fungus</name>
    <name type="synonym">Clavaria militaris</name>
    <dbReference type="NCBI Taxonomy" id="73501"/>
    <lineage>
        <taxon>Eukaryota</taxon>
        <taxon>Fungi</taxon>
        <taxon>Dikarya</taxon>
        <taxon>Ascomycota</taxon>
        <taxon>Pezizomycotina</taxon>
        <taxon>Sordariomycetes</taxon>
        <taxon>Hypocreomycetidae</taxon>
        <taxon>Hypocreales</taxon>
        <taxon>Cordycipitaceae</taxon>
        <taxon>Cordyceps</taxon>
    </lineage>
</organism>